<reference evidence="1 2" key="1">
    <citation type="submission" date="2016-06" db="EMBL/GenBank/DDBJ databases">
        <authorList>
            <person name="Kjaerup R.B."/>
            <person name="Dalgaard T.S."/>
            <person name="Juul-Madsen H.R."/>
        </authorList>
    </citation>
    <scope>NUCLEOTIDE SEQUENCE [LARGE SCALE GENOMIC DNA]</scope>
    <source>
        <strain evidence="1 2">1245752.6</strain>
    </source>
</reference>
<organism evidence="1 2">
    <name type="scientific">Mycobacterium gordonae</name>
    <dbReference type="NCBI Taxonomy" id="1778"/>
    <lineage>
        <taxon>Bacteria</taxon>
        <taxon>Bacillati</taxon>
        <taxon>Actinomycetota</taxon>
        <taxon>Actinomycetes</taxon>
        <taxon>Mycobacteriales</taxon>
        <taxon>Mycobacteriaceae</taxon>
        <taxon>Mycobacterium</taxon>
    </lineage>
</organism>
<sequence length="210" mass="22498">MNAGENAPGVAVSVSHDARMPAVLHGLPALDDNELTACRRLVVVGSDADLAAALTRLLRTDRLDVEVAYVPRRHTRATRIYRLPAGRRAARRALRGTAGRVPLIRDETGTALVGRAQWVPGDGAAAMRGEAVVDDTVLFDGEVAGVWIEPTPALPGLRAALAGRWARWVSGRAAQLGTTGAVVVRDGVPGPRPVRRSTFYRHVEGWLLVR</sequence>
<protein>
    <submittedName>
        <fullName evidence="1">Peptidase M50</fullName>
    </submittedName>
</protein>
<name>A0A1A6BC80_MYCGO</name>
<proteinExistence type="predicted"/>
<comment type="caution">
    <text evidence="1">The sequence shown here is derived from an EMBL/GenBank/DDBJ whole genome shotgun (WGS) entry which is preliminary data.</text>
</comment>
<dbReference type="EMBL" id="MAEM01000396">
    <property type="protein sequence ID" value="OBR99976.1"/>
    <property type="molecule type" value="Genomic_DNA"/>
</dbReference>
<gene>
    <name evidence="1" type="ORF">A9W98_27430</name>
</gene>
<dbReference type="RefSeq" id="WP_065135669.1">
    <property type="nucleotide sequence ID" value="NZ_JANFXG010000111.1"/>
</dbReference>
<dbReference type="Proteomes" id="UP000093757">
    <property type="component" value="Unassembled WGS sequence"/>
</dbReference>
<dbReference type="OrthoDB" id="5189801at2"/>
<evidence type="ECO:0000313" key="2">
    <source>
        <dbReference type="Proteomes" id="UP000093757"/>
    </source>
</evidence>
<accession>A0A1A6BC80</accession>
<evidence type="ECO:0000313" key="1">
    <source>
        <dbReference type="EMBL" id="OBR99976.1"/>
    </source>
</evidence>
<dbReference type="AlphaFoldDB" id="A0A1A6BC80"/>